<comment type="caution">
    <text evidence="2">The sequence shown here is derived from an EMBL/GenBank/DDBJ whole genome shotgun (WGS) entry which is preliminary data.</text>
</comment>
<feature type="compositionally biased region" description="Low complexity" evidence="1">
    <location>
        <begin position="62"/>
        <end position="77"/>
    </location>
</feature>
<gene>
    <name evidence="2" type="primary">R3hdm2</name>
    <name evidence="2" type="ORF">Anas_08473</name>
</gene>
<dbReference type="AlphaFoldDB" id="A0A5N5SUG9"/>
<dbReference type="GO" id="GO:0003676">
    <property type="term" value="F:nucleic acid binding"/>
    <property type="evidence" value="ECO:0007669"/>
    <property type="project" value="InterPro"/>
</dbReference>
<feature type="compositionally biased region" description="Low complexity" evidence="1">
    <location>
        <begin position="261"/>
        <end position="272"/>
    </location>
</feature>
<keyword evidence="3" id="KW-1185">Reference proteome</keyword>
<protein>
    <submittedName>
        <fullName evidence="2">R3H domain-containing protein 2</fullName>
    </submittedName>
</protein>
<proteinExistence type="predicted"/>
<organism evidence="2 3">
    <name type="scientific">Armadillidium nasatum</name>
    <dbReference type="NCBI Taxonomy" id="96803"/>
    <lineage>
        <taxon>Eukaryota</taxon>
        <taxon>Metazoa</taxon>
        <taxon>Ecdysozoa</taxon>
        <taxon>Arthropoda</taxon>
        <taxon>Crustacea</taxon>
        <taxon>Multicrustacea</taxon>
        <taxon>Malacostraca</taxon>
        <taxon>Eumalacostraca</taxon>
        <taxon>Peracarida</taxon>
        <taxon>Isopoda</taxon>
        <taxon>Oniscidea</taxon>
        <taxon>Crinocheta</taxon>
        <taxon>Armadillidiidae</taxon>
        <taxon>Armadillidium</taxon>
    </lineage>
</organism>
<accession>A0A5N5SUG9</accession>
<dbReference type="PANTHER" id="PTHR15672">
    <property type="entry name" value="CAMP-REGULATED PHOSPHOPROTEIN 21 RELATED R3H DOMAIN CONTAINING PROTEIN"/>
    <property type="match status" value="1"/>
</dbReference>
<feature type="compositionally biased region" description="Low complexity" evidence="1">
    <location>
        <begin position="94"/>
        <end position="136"/>
    </location>
</feature>
<name>A0A5N5SUG9_9CRUS</name>
<dbReference type="PANTHER" id="PTHR15672:SF8">
    <property type="entry name" value="PROTEIN ENCORE"/>
    <property type="match status" value="1"/>
</dbReference>
<dbReference type="SUPFAM" id="SSF82708">
    <property type="entry name" value="R3H domain"/>
    <property type="match status" value="1"/>
</dbReference>
<sequence>MKLFSLLQWYYIKDMKYLKSLSPFKNSSNALAVRFVRVYMYTSLVDEEDLTKECPPEGGDFSLHSPAVSSSSHSPSLPVTPPSPSPAVSPSSPPGVSTPTNSNSPCHPRSLTPSSTPSCSTNPASPSAAACSSALPPQGPGPGGGTSFDGGTMAIGPGGPTGPVSLAAGATPRSRSLDLPQQRSTDSDKESSFSIPTKHRQHYHGSKLKLLQRSHAMQEDSSPPPDIIDPCLGGSFSHSQMSNSLTGCPGGPPRRRLRHQGSSPGSFDGSSPCLSRDSSMEYTDSTGVDLLSFIIQTLHKNQKDRMLLLKIERELVNMVKDPNRQTDLESILDEVKVLKREKRNMKNFVQYVYGQM</sequence>
<feature type="compositionally biased region" description="Pro residues" evidence="1">
    <location>
        <begin position="78"/>
        <end position="93"/>
    </location>
</feature>
<dbReference type="Proteomes" id="UP000326759">
    <property type="component" value="Unassembled WGS sequence"/>
</dbReference>
<dbReference type="InterPro" id="IPR051937">
    <property type="entry name" value="R3H_domain_containing"/>
</dbReference>
<dbReference type="InterPro" id="IPR036867">
    <property type="entry name" value="R3H_dom_sf"/>
</dbReference>
<feature type="compositionally biased region" description="Basic residues" evidence="1">
    <location>
        <begin position="197"/>
        <end position="212"/>
    </location>
</feature>
<evidence type="ECO:0000313" key="2">
    <source>
        <dbReference type="EMBL" id="KAB7497864.1"/>
    </source>
</evidence>
<evidence type="ECO:0000313" key="3">
    <source>
        <dbReference type="Proteomes" id="UP000326759"/>
    </source>
</evidence>
<reference evidence="2 3" key="1">
    <citation type="journal article" date="2019" name="PLoS Biol.">
        <title>Sex chromosomes control vertical transmission of feminizing Wolbachia symbionts in an isopod.</title>
        <authorList>
            <person name="Becking T."/>
            <person name="Chebbi M.A."/>
            <person name="Giraud I."/>
            <person name="Moumen B."/>
            <person name="Laverre T."/>
            <person name="Caubet Y."/>
            <person name="Peccoud J."/>
            <person name="Gilbert C."/>
            <person name="Cordaux R."/>
        </authorList>
    </citation>
    <scope>NUCLEOTIDE SEQUENCE [LARGE SCALE GENOMIC DNA]</scope>
    <source>
        <strain evidence="2">ANa2</strain>
        <tissue evidence="2">Whole body excluding digestive tract and cuticle</tissue>
    </source>
</reference>
<feature type="compositionally biased region" description="Polar residues" evidence="1">
    <location>
        <begin position="236"/>
        <end position="246"/>
    </location>
</feature>
<dbReference type="EMBL" id="SEYY01019831">
    <property type="protein sequence ID" value="KAB7497864.1"/>
    <property type="molecule type" value="Genomic_DNA"/>
</dbReference>
<evidence type="ECO:0000256" key="1">
    <source>
        <dbReference type="SAM" id="MobiDB-lite"/>
    </source>
</evidence>
<dbReference type="Gene3D" id="3.30.1370.50">
    <property type="entry name" value="R3H-like domain"/>
    <property type="match status" value="1"/>
</dbReference>
<feature type="region of interest" description="Disordered" evidence="1">
    <location>
        <begin position="51"/>
        <end position="279"/>
    </location>
</feature>
<dbReference type="OrthoDB" id="278430at2759"/>